<name>A0A1M5CH85_9RHOB</name>
<dbReference type="AlphaFoldDB" id="A0A1M5CH85"/>
<proteinExistence type="predicted"/>
<evidence type="ECO:0000313" key="1">
    <source>
        <dbReference type="EMBL" id="SHF54123.1"/>
    </source>
</evidence>
<gene>
    <name evidence="1" type="ORF">SAMN05444273_107130</name>
</gene>
<protein>
    <submittedName>
        <fullName evidence="1">Uncharacterized protein</fullName>
    </submittedName>
</protein>
<dbReference type="Proteomes" id="UP000184144">
    <property type="component" value="Unassembled WGS sequence"/>
</dbReference>
<keyword evidence="2" id="KW-1185">Reference proteome</keyword>
<organism evidence="1 2">
    <name type="scientific">Litoreibacter ascidiaceicola</name>
    <dbReference type="NCBI Taxonomy" id="1486859"/>
    <lineage>
        <taxon>Bacteria</taxon>
        <taxon>Pseudomonadati</taxon>
        <taxon>Pseudomonadota</taxon>
        <taxon>Alphaproteobacteria</taxon>
        <taxon>Rhodobacterales</taxon>
        <taxon>Roseobacteraceae</taxon>
        <taxon>Litoreibacter</taxon>
    </lineage>
</organism>
<reference evidence="2" key="1">
    <citation type="submission" date="2016-11" db="EMBL/GenBank/DDBJ databases">
        <authorList>
            <person name="Varghese N."/>
            <person name="Submissions S."/>
        </authorList>
    </citation>
    <scope>NUCLEOTIDE SEQUENCE [LARGE SCALE GENOMIC DNA]</scope>
    <source>
        <strain evidence="2">DSM 100566</strain>
    </source>
</reference>
<accession>A0A1M5CH85</accession>
<dbReference type="EMBL" id="FQUV01000007">
    <property type="protein sequence ID" value="SHF54123.1"/>
    <property type="molecule type" value="Genomic_DNA"/>
</dbReference>
<evidence type="ECO:0000313" key="2">
    <source>
        <dbReference type="Proteomes" id="UP000184144"/>
    </source>
</evidence>
<sequence length="85" mass="9935">MVDPSNEEKYNELNFRWYNSLNPGEREQIDAEIIELAHFKAFLIYDLNKSPPIGFHAQLISDFLTLEEISLSFVTSLYENAKHTQ</sequence>